<keyword evidence="2" id="KW-1185">Reference proteome</keyword>
<dbReference type="RefSeq" id="XP_014148877.1">
    <property type="nucleotide sequence ID" value="XM_014293402.1"/>
</dbReference>
<accession>A0A0L0FDZ3</accession>
<evidence type="ECO:0000313" key="1">
    <source>
        <dbReference type="EMBL" id="KNC74975.1"/>
    </source>
</evidence>
<gene>
    <name evidence="1" type="ORF">SARC_12491</name>
</gene>
<dbReference type="EMBL" id="KQ243943">
    <property type="protein sequence ID" value="KNC74975.1"/>
    <property type="molecule type" value="Genomic_DNA"/>
</dbReference>
<proteinExistence type="predicted"/>
<dbReference type="GeneID" id="25912995"/>
<name>A0A0L0FDZ3_9EUKA</name>
<organism evidence="1 2">
    <name type="scientific">Sphaeroforma arctica JP610</name>
    <dbReference type="NCBI Taxonomy" id="667725"/>
    <lineage>
        <taxon>Eukaryota</taxon>
        <taxon>Ichthyosporea</taxon>
        <taxon>Ichthyophonida</taxon>
        <taxon>Sphaeroforma</taxon>
    </lineage>
</organism>
<evidence type="ECO:0000313" key="2">
    <source>
        <dbReference type="Proteomes" id="UP000054560"/>
    </source>
</evidence>
<sequence length="56" mass="6123">MGSGKPGFINPAYQIVSLHEPKACEGYLDRQRAEVLILCSNVTDDDTCAELLKPSK</sequence>
<dbReference type="Proteomes" id="UP000054560">
    <property type="component" value="Unassembled WGS sequence"/>
</dbReference>
<dbReference type="AlphaFoldDB" id="A0A0L0FDZ3"/>
<protein>
    <submittedName>
        <fullName evidence="1">Uncharacterized protein</fullName>
    </submittedName>
</protein>
<reference evidence="1 2" key="1">
    <citation type="submission" date="2011-02" db="EMBL/GenBank/DDBJ databases">
        <title>The Genome Sequence of Sphaeroforma arctica JP610.</title>
        <authorList>
            <consortium name="The Broad Institute Genome Sequencing Platform"/>
            <person name="Russ C."/>
            <person name="Cuomo C."/>
            <person name="Young S.K."/>
            <person name="Zeng Q."/>
            <person name="Gargeya S."/>
            <person name="Alvarado L."/>
            <person name="Berlin A."/>
            <person name="Chapman S.B."/>
            <person name="Chen Z."/>
            <person name="Freedman E."/>
            <person name="Gellesch M."/>
            <person name="Goldberg J."/>
            <person name="Griggs A."/>
            <person name="Gujja S."/>
            <person name="Heilman E."/>
            <person name="Heiman D."/>
            <person name="Howarth C."/>
            <person name="Mehta T."/>
            <person name="Neiman D."/>
            <person name="Pearson M."/>
            <person name="Roberts A."/>
            <person name="Saif S."/>
            <person name="Shea T."/>
            <person name="Shenoy N."/>
            <person name="Sisk P."/>
            <person name="Stolte C."/>
            <person name="Sykes S."/>
            <person name="White J."/>
            <person name="Yandava C."/>
            <person name="Burger G."/>
            <person name="Gray M.W."/>
            <person name="Holland P.W.H."/>
            <person name="King N."/>
            <person name="Lang F.B.F."/>
            <person name="Roger A.J."/>
            <person name="Ruiz-Trillo I."/>
            <person name="Haas B."/>
            <person name="Nusbaum C."/>
            <person name="Birren B."/>
        </authorList>
    </citation>
    <scope>NUCLEOTIDE SEQUENCE [LARGE SCALE GENOMIC DNA]</scope>
    <source>
        <strain evidence="1 2">JP610</strain>
    </source>
</reference>